<dbReference type="Proteomes" id="UP001428341">
    <property type="component" value="Unassembled WGS sequence"/>
</dbReference>
<reference evidence="2 3" key="1">
    <citation type="submission" date="2024-05" db="EMBL/GenBank/DDBJ databases">
        <title>Haplotype-resolved chromosome-level genome assembly of Huyou (Citrus changshanensis).</title>
        <authorList>
            <person name="Miao C."/>
            <person name="Chen W."/>
            <person name="Wu Y."/>
            <person name="Wang L."/>
            <person name="Zhao S."/>
            <person name="Grierson D."/>
            <person name="Xu C."/>
            <person name="Chen K."/>
        </authorList>
    </citation>
    <scope>NUCLEOTIDE SEQUENCE [LARGE SCALE GENOMIC DNA]</scope>
    <source>
        <strain evidence="2">01-14</strain>
        <tissue evidence="2">Leaf</tissue>
    </source>
</reference>
<name>A0AAP0Q9N4_9ROSI</name>
<keyword evidence="3" id="KW-1185">Reference proteome</keyword>
<sequence>MGHLLNYVALGHCPHFIRSELQLLPQPDKRVNQVGHAASPTDGSNPHPQFLYSSDLLLKC</sequence>
<evidence type="ECO:0000313" key="2">
    <source>
        <dbReference type="EMBL" id="KAK9176675.1"/>
    </source>
</evidence>
<proteinExistence type="predicted"/>
<organism evidence="2 3">
    <name type="scientific">Citrus x changshan-huyou</name>
    <dbReference type="NCBI Taxonomy" id="2935761"/>
    <lineage>
        <taxon>Eukaryota</taxon>
        <taxon>Viridiplantae</taxon>
        <taxon>Streptophyta</taxon>
        <taxon>Embryophyta</taxon>
        <taxon>Tracheophyta</taxon>
        <taxon>Spermatophyta</taxon>
        <taxon>Magnoliopsida</taxon>
        <taxon>eudicotyledons</taxon>
        <taxon>Gunneridae</taxon>
        <taxon>Pentapetalae</taxon>
        <taxon>rosids</taxon>
        <taxon>malvids</taxon>
        <taxon>Sapindales</taxon>
        <taxon>Rutaceae</taxon>
        <taxon>Aurantioideae</taxon>
        <taxon>Citrus</taxon>
    </lineage>
</organism>
<accession>A0AAP0Q9N4</accession>
<protein>
    <submittedName>
        <fullName evidence="2">Uncharacterized protein</fullName>
    </submittedName>
</protein>
<dbReference type="EMBL" id="JBCGBO010000025">
    <property type="protein sequence ID" value="KAK9176675.1"/>
    <property type="molecule type" value="Genomic_DNA"/>
</dbReference>
<evidence type="ECO:0000256" key="1">
    <source>
        <dbReference type="SAM" id="MobiDB-lite"/>
    </source>
</evidence>
<gene>
    <name evidence="2" type="ORF">WN944_028694</name>
</gene>
<comment type="caution">
    <text evidence="2">The sequence shown here is derived from an EMBL/GenBank/DDBJ whole genome shotgun (WGS) entry which is preliminary data.</text>
</comment>
<feature type="region of interest" description="Disordered" evidence="1">
    <location>
        <begin position="28"/>
        <end position="50"/>
    </location>
</feature>
<dbReference type="AlphaFoldDB" id="A0AAP0Q9N4"/>
<evidence type="ECO:0000313" key="3">
    <source>
        <dbReference type="Proteomes" id="UP001428341"/>
    </source>
</evidence>